<evidence type="ECO:0000256" key="4">
    <source>
        <dbReference type="ARBA" id="ARBA00023136"/>
    </source>
</evidence>
<evidence type="ECO:0000259" key="7">
    <source>
        <dbReference type="Pfam" id="PF03168"/>
    </source>
</evidence>
<keyword evidence="2 6" id="KW-0812">Transmembrane</keyword>
<comment type="subcellular location">
    <subcellularLocation>
        <location evidence="1">Membrane</location>
        <topology evidence="1">Single-pass membrane protein</topology>
    </subcellularLocation>
</comment>
<reference evidence="8" key="1">
    <citation type="journal article" date="2020" name="Fungal Divers.">
        <title>Resolving the Mortierellaceae phylogeny through synthesis of multi-gene phylogenetics and phylogenomics.</title>
        <authorList>
            <person name="Vandepol N."/>
            <person name="Liber J."/>
            <person name="Desiro A."/>
            <person name="Na H."/>
            <person name="Kennedy M."/>
            <person name="Barry K."/>
            <person name="Grigoriev I.V."/>
            <person name="Miller A.N."/>
            <person name="O'Donnell K."/>
            <person name="Stajich J.E."/>
            <person name="Bonito G."/>
        </authorList>
    </citation>
    <scope>NUCLEOTIDE SEQUENCE</scope>
    <source>
        <strain evidence="8">KOD948</strain>
    </source>
</reference>
<organism evidence="8 9">
    <name type="scientific">Mortierella polycephala</name>
    <dbReference type="NCBI Taxonomy" id="41804"/>
    <lineage>
        <taxon>Eukaryota</taxon>
        <taxon>Fungi</taxon>
        <taxon>Fungi incertae sedis</taxon>
        <taxon>Mucoromycota</taxon>
        <taxon>Mortierellomycotina</taxon>
        <taxon>Mortierellomycetes</taxon>
        <taxon>Mortierellales</taxon>
        <taxon>Mortierellaceae</taxon>
        <taxon>Mortierella</taxon>
    </lineage>
</organism>
<dbReference type="EMBL" id="JAAAJA010001025">
    <property type="protein sequence ID" value="KAG0248338.1"/>
    <property type="molecule type" value="Genomic_DNA"/>
</dbReference>
<dbReference type="PANTHER" id="PTHR31234:SF2">
    <property type="entry name" value="OS05G0199100 PROTEIN"/>
    <property type="match status" value="1"/>
</dbReference>
<dbReference type="Proteomes" id="UP000726737">
    <property type="component" value="Unassembled WGS sequence"/>
</dbReference>
<keyword evidence="4 6" id="KW-0472">Membrane</keyword>
<dbReference type="SUPFAM" id="SSF117070">
    <property type="entry name" value="LEA14-like"/>
    <property type="match status" value="1"/>
</dbReference>
<dbReference type="Gene3D" id="2.60.40.1820">
    <property type="match status" value="1"/>
</dbReference>
<protein>
    <recommendedName>
        <fullName evidence="7">Late embryogenesis abundant protein LEA-2 subgroup domain-containing protein</fullName>
    </recommendedName>
</protein>
<proteinExistence type="predicted"/>
<evidence type="ECO:0000256" key="1">
    <source>
        <dbReference type="ARBA" id="ARBA00004167"/>
    </source>
</evidence>
<dbReference type="OrthoDB" id="20273at2759"/>
<evidence type="ECO:0000256" key="6">
    <source>
        <dbReference type="SAM" id="Phobius"/>
    </source>
</evidence>
<comment type="caution">
    <text evidence="8">The sequence shown here is derived from an EMBL/GenBank/DDBJ whole genome shotgun (WGS) entry which is preliminary data.</text>
</comment>
<sequence>MSAQNNVYSPPLHSQNQDSDNSYYYQNPPHSQYSQQDTPLSKNQNSIRDASSMSKPESVIQIKYEKPKSRWLPCFPCIRSTCGRVTCCFCLILLLVIIVLVIVFFTVFKMPTVDYQGTKGDPDYMFNDGLTTFGVDLIANIQVQNPNPIGFKFESIVATAYYPDYEPTIGGGNITNVNFPSKSTKTIQFPIAAKYDRRQDPGFTVIQSILTKCGLTGTSDGQITINYDLKLTLKIIGISIRPTIKNQSANFPCPANIGDIAMDIPGGIGAIIDILG</sequence>
<gene>
    <name evidence="8" type="ORF">BG011_000182</name>
</gene>
<keyword evidence="9" id="KW-1185">Reference proteome</keyword>
<evidence type="ECO:0000256" key="5">
    <source>
        <dbReference type="SAM" id="MobiDB-lite"/>
    </source>
</evidence>
<feature type="transmembrane region" description="Helical" evidence="6">
    <location>
        <begin position="85"/>
        <end position="108"/>
    </location>
</feature>
<evidence type="ECO:0000313" key="8">
    <source>
        <dbReference type="EMBL" id="KAG0248338.1"/>
    </source>
</evidence>
<accession>A0A9P6TVT5</accession>
<dbReference type="PANTHER" id="PTHR31234">
    <property type="entry name" value="LATE EMBRYOGENESIS ABUNDANT (LEA) HYDROXYPROLINE-RICH GLYCOPROTEIN FAMILY"/>
    <property type="match status" value="1"/>
</dbReference>
<dbReference type="AlphaFoldDB" id="A0A9P6TVT5"/>
<dbReference type="GO" id="GO:0016020">
    <property type="term" value="C:membrane"/>
    <property type="evidence" value="ECO:0007669"/>
    <property type="project" value="UniProtKB-SubCell"/>
</dbReference>
<feature type="domain" description="Late embryogenesis abundant protein LEA-2 subgroup" evidence="7">
    <location>
        <begin position="141"/>
        <end position="237"/>
    </location>
</feature>
<dbReference type="GO" id="GO:0098542">
    <property type="term" value="P:defense response to other organism"/>
    <property type="evidence" value="ECO:0007669"/>
    <property type="project" value="InterPro"/>
</dbReference>
<evidence type="ECO:0000256" key="3">
    <source>
        <dbReference type="ARBA" id="ARBA00022989"/>
    </source>
</evidence>
<keyword evidence="3 6" id="KW-1133">Transmembrane helix</keyword>
<dbReference type="Pfam" id="PF03168">
    <property type="entry name" value="LEA_2"/>
    <property type="match status" value="1"/>
</dbReference>
<evidence type="ECO:0000256" key="2">
    <source>
        <dbReference type="ARBA" id="ARBA00022692"/>
    </source>
</evidence>
<dbReference type="InterPro" id="IPR044839">
    <property type="entry name" value="NDR1-like"/>
</dbReference>
<evidence type="ECO:0000313" key="9">
    <source>
        <dbReference type="Proteomes" id="UP000726737"/>
    </source>
</evidence>
<dbReference type="InterPro" id="IPR004864">
    <property type="entry name" value="LEA_2"/>
</dbReference>
<feature type="region of interest" description="Disordered" evidence="5">
    <location>
        <begin position="1"/>
        <end position="54"/>
    </location>
</feature>
<name>A0A9P6TVT5_9FUNG</name>